<feature type="transmembrane region" description="Helical" evidence="1">
    <location>
        <begin position="32"/>
        <end position="51"/>
    </location>
</feature>
<organism evidence="2 3">
    <name type="scientific">Algibacter lectus</name>
    <dbReference type="NCBI Taxonomy" id="221126"/>
    <lineage>
        <taxon>Bacteria</taxon>
        <taxon>Pseudomonadati</taxon>
        <taxon>Bacteroidota</taxon>
        <taxon>Flavobacteriia</taxon>
        <taxon>Flavobacteriales</taxon>
        <taxon>Flavobacteriaceae</taxon>
        <taxon>Algibacter</taxon>
    </lineage>
</organism>
<gene>
    <name evidence="2" type="ORF">JCM19300_2343</name>
</gene>
<accession>A0A090VHD8</accession>
<dbReference type="EMBL" id="BBNQ01000016">
    <property type="protein sequence ID" value="GAL64190.1"/>
    <property type="molecule type" value="Genomic_DNA"/>
</dbReference>
<keyword evidence="1" id="KW-0812">Transmembrane</keyword>
<name>A0A090VHD8_9FLAO</name>
<dbReference type="RefSeq" id="WP_042505960.1">
    <property type="nucleotide sequence ID" value="NZ_BBNQ01000016.1"/>
</dbReference>
<feature type="transmembrane region" description="Helical" evidence="1">
    <location>
        <begin position="66"/>
        <end position="87"/>
    </location>
</feature>
<keyword evidence="1" id="KW-1133">Transmembrane helix</keyword>
<reference evidence="2 3" key="1">
    <citation type="journal article" date="2014" name="Genome Announc.">
        <title>Draft Genome Sequences of Marine Flavobacterium Algibacter lectus Strains SS8 and NR4.</title>
        <authorList>
            <person name="Takatani N."/>
            <person name="Nakanishi M."/>
            <person name="Meirelles P."/>
            <person name="Mino S."/>
            <person name="Suda W."/>
            <person name="Oshima K."/>
            <person name="Hattori M."/>
            <person name="Ohkuma M."/>
            <person name="Hosokawa M."/>
            <person name="Miyashita K."/>
            <person name="Thompson F.L."/>
            <person name="Niwa A."/>
            <person name="Sawabe T."/>
            <person name="Sawabe T."/>
        </authorList>
    </citation>
    <scope>NUCLEOTIDE SEQUENCE [LARGE SCALE GENOMIC DNA]</scope>
    <source>
        <strain evidence="2 3">JCM 19300</strain>
    </source>
</reference>
<dbReference type="Proteomes" id="UP000029644">
    <property type="component" value="Unassembled WGS sequence"/>
</dbReference>
<evidence type="ECO:0000313" key="2">
    <source>
        <dbReference type="EMBL" id="GAL64190.1"/>
    </source>
</evidence>
<feature type="transmembrane region" description="Helical" evidence="1">
    <location>
        <begin position="94"/>
        <end position="117"/>
    </location>
</feature>
<dbReference type="AlphaFoldDB" id="A0A090VHD8"/>
<keyword evidence="1" id="KW-0472">Membrane</keyword>
<feature type="transmembrane region" description="Helical" evidence="1">
    <location>
        <begin position="6"/>
        <end position="25"/>
    </location>
</feature>
<sequence>MTDTTVIIALVIILICHLAAISIGYKTKKITLSIAYVNAVFVIGMLIFWVVDTVNIKTHHFETREWFVLGFEVCVLLCAISSITKFYNKTFVKILNYIGFWLHVLALVGMLVFMWWFKLERLY</sequence>
<evidence type="ECO:0008006" key="4">
    <source>
        <dbReference type="Google" id="ProtNLM"/>
    </source>
</evidence>
<protein>
    <recommendedName>
        <fullName evidence="4">Integral membrane protein</fullName>
    </recommendedName>
</protein>
<dbReference type="OrthoDB" id="1453638at2"/>
<proteinExistence type="predicted"/>
<evidence type="ECO:0000313" key="3">
    <source>
        <dbReference type="Proteomes" id="UP000029644"/>
    </source>
</evidence>
<evidence type="ECO:0000256" key="1">
    <source>
        <dbReference type="SAM" id="Phobius"/>
    </source>
</evidence>
<comment type="caution">
    <text evidence="2">The sequence shown here is derived from an EMBL/GenBank/DDBJ whole genome shotgun (WGS) entry which is preliminary data.</text>
</comment>